<reference evidence="2 3" key="1">
    <citation type="submission" date="2021-05" db="EMBL/GenBank/DDBJ databases">
        <title>A Polyphasic approach of four new species of the genus Ohtaekwangia: Ohtaekwangia histidinii sp. nov., Ohtaekwangia cretensis sp. nov., Ohtaekwangia indiensis sp. nov., Ohtaekwangia reichenbachii sp. nov. from diverse environment.</title>
        <authorList>
            <person name="Octaviana S."/>
        </authorList>
    </citation>
    <scope>NUCLEOTIDE SEQUENCE [LARGE SCALE GENOMIC DNA]</scope>
    <source>
        <strain evidence="2 3">PWU5</strain>
    </source>
</reference>
<organism evidence="2 3">
    <name type="scientific">Dawidia cretensis</name>
    <dbReference type="NCBI Taxonomy" id="2782350"/>
    <lineage>
        <taxon>Bacteria</taxon>
        <taxon>Pseudomonadati</taxon>
        <taxon>Bacteroidota</taxon>
        <taxon>Cytophagia</taxon>
        <taxon>Cytophagales</taxon>
        <taxon>Chryseotaleaceae</taxon>
        <taxon>Dawidia</taxon>
    </lineage>
</organism>
<dbReference type="NCBIfam" id="TIGR03519">
    <property type="entry name" value="T9SS_PorP_fam"/>
    <property type="match status" value="1"/>
</dbReference>
<evidence type="ECO:0000313" key="2">
    <source>
        <dbReference type="EMBL" id="MBT1707355.1"/>
    </source>
</evidence>
<keyword evidence="1" id="KW-0732">Signal</keyword>
<protein>
    <submittedName>
        <fullName evidence="2">PorP/SprF family type IX secretion system membrane protein</fullName>
    </submittedName>
</protein>
<dbReference type="EMBL" id="JAHESE010000002">
    <property type="protein sequence ID" value="MBT1707355.1"/>
    <property type="molecule type" value="Genomic_DNA"/>
</dbReference>
<proteinExistence type="predicted"/>
<evidence type="ECO:0000313" key="3">
    <source>
        <dbReference type="Proteomes" id="UP001319080"/>
    </source>
</evidence>
<feature type="chain" id="PRO_5042859017" evidence="1">
    <location>
        <begin position="26"/>
        <end position="303"/>
    </location>
</feature>
<keyword evidence="3" id="KW-1185">Reference proteome</keyword>
<dbReference type="AlphaFoldDB" id="A0AAP2GTG0"/>
<name>A0AAP2GTG0_9BACT</name>
<dbReference type="Pfam" id="PF11751">
    <property type="entry name" value="PorP_SprF"/>
    <property type="match status" value="1"/>
</dbReference>
<comment type="caution">
    <text evidence="2">The sequence shown here is derived from an EMBL/GenBank/DDBJ whole genome shotgun (WGS) entry which is preliminary data.</text>
</comment>
<accession>A0AAP2GTG0</accession>
<dbReference type="Proteomes" id="UP001319080">
    <property type="component" value="Unassembled WGS sequence"/>
</dbReference>
<sequence>MKPIVPCLFVSALLVISLFPISAHCQQHPVISSYMKQPLLLSPAAVGIDSSTHLDVTHRSQWRKYDNFSDGKSGPASQLQMVTASMQLRDSAGGLGLLVYRDEAGPLQTFDMKVSYGYHIRYTKKGTIGLGAGVGVRAKTMDYNDYIVKHPDDALLGEGAVTQIKPDLSLGVWLNHEKYYFGGSYAHFLGADYDQVNVQDEALITITGGYHFQLDKNWKVTPGFLLMNEASQTTFAIHTLGTYRDLFEGGISYRHEEAFSVLMGTRLLKDRSLRLVLATDMITENKGAKGNASFEVILGYRFL</sequence>
<evidence type="ECO:0000256" key="1">
    <source>
        <dbReference type="SAM" id="SignalP"/>
    </source>
</evidence>
<gene>
    <name evidence="2" type="ORF">KK062_03935</name>
</gene>
<dbReference type="RefSeq" id="WP_254082947.1">
    <property type="nucleotide sequence ID" value="NZ_JAHESE010000002.1"/>
</dbReference>
<dbReference type="InterPro" id="IPR019861">
    <property type="entry name" value="PorP/SprF_Bacteroidetes"/>
</dbReference>
<feature type="signal peptide" evidence="1">
    <location>
        <begin position="1"/>
        <end position="25"/>
    </location>
</feature>